<keyword evidence="4" id="KW-1185">Reference proteome</keyword>
<dbReference type="PhylomeDB" id="E9H763"/>
<dbReference type="OMA" id="RDDICCT"/>
<dbReference type="eggNOG" id="ENOG502TMQ1">
    <property type="taxonomic scope" value="Eukaryota"/>
</dbReference>
<dbReference type="EMBL" id="GL732600">
    <property type="protein sequence ID" value="EFX72422.1"/>
    <property type="molecule type" value="Genomic_DNA"/>
</dbReference>
<sequence length="241" mass="27025">MASKVGLDLKIPIDPNQLSMIRNDPLPITPNQFLNNRRSTRADPEPAVNLLAPTSTCVLLQEMDKLRKEYVAEICSRFVDDYLLQLDNFHSKGNSGRKIGLGEFVVIHDEHSKRLMWSIGVVKEIIHSRDVLIRSVMLKVPNGNIINRAIQCLHPIELREDLDEDIEIEHPDPIREPEEDPNPLILEPELDPAIEDAAPATREAENVVGEVEPDATGSGGECVGNKTTQQTTTTRPGRRFF</sequence>
<dbReference type="Pfam" id="PF18701">
    <property type="entry name" value="DUF5641"/>
    <property type="match status" value="1"/>
</dbReference>
<organism evidence="3 4">
    <name type="scientific">Daphnia pulex</name>
    <name type="common">Water flea</name>
    <dbReference type="NCBI Taxonomy" id="6669"/>
    <lineage>
        <taxon>Eukaryota</taxon>
        <taxon>Metazoa</taxon>
        <taxon>Ecdysozoa</taxon>
        <taxon>Arthropoda</taxon>
        <taxon>Crustacea</taxon>
        <taxon>Branchiopoda</taxon>
        <taxon>Diplostraca</taxon>
        <taxon>Cladocera</taxon>
        <taxon>Anomopoda</taxon>
        <taxon>Daphniidae</taxon>
        <taxon>Daphnia</taxon>
    </lineage>
</organism>
<proteinExistence type="predicted"/>
<feature type="domain" description="DUF5641" evidence="2">
    <location>
        <begin position="72"/>
        <end position="154"/>
    </location>
</feature>
<protein>
    <recommendedName>
        <fullName evidence="2">DUF5641 domain-containing protein</fullName>
    </recommendedName>
</protein>
<dbReference type="Proteomes" id="UP000000305">
    <property type="component" value="Unassembled WGS sequence"/>
</dbReference>
<dbReference type="KEGG" id="dpx:DAPPUDRAFT_254482"/>
<evidence type="ECO:0000313" key="3">
    <source>
        <dbReference type="EMBL" id="EFX72422.1"/>
    </source>
</evidence>
<evidence type="ECO:0000313" key="4">
    <source>
        <dbReference type="Proteomes" id="UP000000305"/>
    </source>
</evidence>
<dbReference type="InterPro" id="IPR040676">
    <property type="entry name" value="DUF5641"/>
</dbReference>
<feature type="region of interest" description="Disordered" evidence="1">
    <location>
        <begin position="211"/>
        <end position="241"/>
    </location>
</feature>
<dbReference type="HOGENOM" id="CLU_081679_0_0_1"/>
<dbReference type="OrthoDB" id="6368241at2759"/>
<name>E9H763_DAPPU</name>
<dbReference type="InParanoid" id="E9H763"/>
<accession>E9H763</accession>
<gene>
    <name evidence="3" type="ORF">DAPPUDRAFT_254482</name>
</gene>
<evidence type="ECO:0000259" key="2">
    <source>
        <dbReference type="Pfam" id="PF18701"/>
    </source>
</evidence>
<reference evidence="3 4" key="1">
    <citation type="journal article" date="2011" name="Science">
        <title>The ecoresponsive genome of Daphnia pulex.</title>
        <authorList>
            <person name="Colbourne J.K."/>
            <person name="Pfrender M.E."/>
            <person name="Gilbert D."/>
            <person name="Thomas W.K."/>
            <person name="Tucker A."/>
            <person name="Oakley T.H."/>
            <person name="Tokishita S."/>
            <person name="Aerts A."/>
            <person name="Arnold G.J."/>
            <person name="Basu M.K."/>
            <person name="Bauer D.J."/>
            <person name="Caceres C.E."/>
            <person name="Carmel L."/>
            <person name="Casola C."/>
            <person name="Choi J.H."/>
            <person name="Detter J.C."/>
            <person name="Dong Q."/>
            <person name="Dusheyko S."/>
            <person name="Eads B.D."/>
            <person name="Frohlich T."/>
            <person name="Geiler-Samerotte K.A."/>
            <person name="Gerlach D."/>
            <person name="Hatcher P."/>
            <person name="Jogdeo S."/>
            <person name="Krijgsveld J."/>
            <person name="Kriventseva E.V."/>
            <person name="Kultz D."/>
            <person name="Laforsch C."/>
            <person name="Lindquist E."/>
            <person name="Lopez J."/>
            <person name="Manak J.R."/>
            <person name="Muller J."/>
            <person name="Pangilinan J."/>
            <person name="Patwardhan R.P."/>
            <person name="Pitluck S."/>
            <person name="Pritham E.J."/>
            <person name="Rechtsteiner A."/>
            <person name="Rho M."/>
            <person name="Rogozin I.B."/>
            <person name="Sakarya O."/>
            <person name="Salamov A."/>
            <person name="Schaack S."/>
            <person name="Shapiro H."/>
            <person name="Shiga Y."/>
            <person name="Skalitzky C."/>
            <person name="Smith Z."/>
            <person name="Souvorov A."/>
            <person name="Sung W."/>
            <person name="Tang Z."/>
            <person name="Tsuchiya D."/>
            <person name="Tu H."/>
            <person name="Vos H."/>
            <person name="Wang M."/>
            <person name="Wolf Y.I."/>
            <person name="Yamagata H."/>
            <person name="Yamada T."/>
            <person name="Ye Y."/>
            <person name="Shaw J.R."/>
            <person name="Andrews J."/>
            <person name="Crease T.J."/>
            <person name="Tang H."/>
            <person name="Lucas S.M."/>
            <person name="Robertson H.M."/>
            <person name="Bork P."/>
            <person name="Koonin E.V."/>
            <person name="Zdobnov E.M."/>
            <person name="Grigoriev I.V."/>
            <person name="Lynch M."/>
            <person name="Boore J.L."/>
        </authorList>
    </citation>
    <scope>NUCLEOTIDE SEQUENCE [LARGE SCALE GENOMIC DNA]</scope>
</reference>
<dbReference type="AlphaFoldDB" id="E9H763"/>
<evidence type="ECO:0000256" key="1">
    <source>
        <dbReference type="SAM" id="MobiDB-lite"/>
    </source>
</evidence>